<feature type="region of interest" description="Disordered" evidence="1">
    <location>
        <begin position="103"/>
        <end position="131"/>
    </location>
</feature>
<dbReference type="EMBL" id="JAINDJ010000005">
    <property type="protein sequence ID" value="KAG9446340.1"/>
    <property type="molecule type" value="Genomic_DNA"/>
</dbReference>
<feature type="region of interest" description="Disordered" evidence="1">
    <location>
        <begin position="948"/>
        <end position="986"/>
    </location>
</feature>
<feature type="compositionally biased region" description="Basic and acidic residues" evidence="1">
    <location>
        <begin position="746"/>
        <end position="773"/>
    </location>
</feature>
<feature type="compositionally biased region" description="Basic residues" evidence="1">
    <location>
        <begin position="640"/>
        <end position="653"/>
    </location>
</feature>
<feature type="region of interest" description="Disordered" evidence="1">
    <location>
        <begin position="410"/>
        <end position="483"/>
    </location>
</feature>
<feature type="compositionally biased region" description="Basic and acidic residues" evidence="1">
    <location>
        <begin position="1077"/>
        <end position="1087"/>
    </location>
</feature>
<reference evidence="2 3" key="1">
    <citation type="submission" date="2021-07" db="EMBL/GenBank/DDBJ databases">
        <title>The Aristolochia fimbriata genome: insights into angiosperm evolution, floral development and chemical biosynthesis.</title>
        <authorList>
            <person name="Jiao Y."/>
        </authorList>
    </citation>
    <scope>NUCLEOTIDE SEQUENCE [LARGE SCALE GENOMIC DNA]</scope>
    <source>
        <strain evidence="2">IBCAS-2021</strain>
        <tissue evidence="2">Leaf</tissue>
    </source>
</reference>
<sequence length="1152" mass="126298">MAETGASAGSEQRTVFVNSSMGTHMVMSVSDVDTVGDFKRKVAVEHSHCFPDKGNIEIHAIKVKRKSMFYHLSNSMLVKSAFSGFSGTWFLYMDATSTSLTNQEESLEDHLKQPSHRPESSELEPRNYDSSLNPATAQYLLQPADSTMNYLGNSSLLNHVPLKESVDKVQIMHSSNQFDAEEIGEPSNVLENTSHKSDHDTEMQEPAAPSEKDINNKNLGVDALEMRGDLAVSLKKSKRSRNVQAGDASSEILLEEPSKKKQKEMEKEVAYSDFPKDHVEECDTRDEEAFRSSGEALKALTDNERAVSVSELVSGHLNDDHTVAPSLIDSKKKKKKKKHVKLQSGVVLSEVTNTQNVAPTEEIPSGPDKQNAASALELESEPNLFNYESSSVAKTDQFVQDVLPDKIKDGVLGGKVESQGHDTFETADKQSKKRKKHRNATDKSAGSHLIGETNKEATSNKNDSKIFDPQEANDVGNESLIPKDKQLDLNEVHKNGQDGNHLNDSRVAIETIAEVLADLSAGRNEDANLGIEVDNKGNSSLEAKEKNSKKSKKHRATSEKHAAPQLVEDVNEENFGPNLITGSLNISNHEGGDSINDANASKEKVLDMNEAEMDNCNQIDTKRSPEAPVVIEDGDLRGKRKTKIKAKKPRHAGVGKQDVSGEGDDNDKLEDRVFDTDPHCNAVKAVNNGLSFIENSKASKSDKLTNSDTHKVSDSEVKSTNLNSIIEDNLLPENEKGKRKSKRSRASHDKAYSEKSDENHTIHQTDGEKEEKPLSTNAKKSKSRKVTLQTHLSEPALEKDNVLEKQGSAGNHMEEPKKRKKSRSEKAKLKTHSLESYLEKDMGIRADTSLTNSEPRNDLIDSPKGPNHESQEPREDFQAKGAHAEKEHQNKSDESGKNLSGYPERTVAVLESANKSNHVNEKRTSVIAHENIGASSKAEHTALTVNNTLPKDTSVEPAESSDNNVEGINGTIYTNGKGKRALSRSDRYRVAVRKPLDKKLGEVLNASDQKKGSVTNDESIFHQNASESSEDGGEANYSDATTQNVSDDSYASDFSGGGDETPTSANGADTKSPKNGISKDSRNKETSGDEIVLSQSTATKKPLDAILRSSRRYKKAKVTASQTLLEDEESQRFEPAPDSQPDHDSPVTLSKP</sequence>
<dbReference type="Proteomes" id="UP000825729">
    <property type="component" value="Unassembled WGS sequence"/>
</dbReference>
<feature type="region of interest" description="Disordered" evidence="1">
    <location>
        <begin position="178"/>
        <end position="215"/>
    </location>
</feature>
<comment type="caution">
    <text evidence="2">The sequence shown here is derived from an EMBL/GenBank/DDBJ whole genome shotgun (WGS) entry which is preliminary data.</text>
</comment>
<proteinExistence type="predicted"/>
<feature type="compositionally biased region" description="Polar residues" evidence="1">
    <location>
        <begin position="1038"/>
        <end position="1049"/>
    </location>
</feature>
<feature type="compositionally biased region" description="Basic and acidic residues" evidence="1">
    <location>
        <begin position="855"/>
        <end position="896"/>
    </location>
</feature>
<organism evidence="2 3">
    <name type="scientific">Aristolochia fimbriata</name>
    <name type="common">White veined hardy Dutchman's pipe vine</name>
    <dbReference type="NCBI Taxonomy" id="158543"/>
    <lineage>
        <taxon>Eukaryota</taxon>
        <taxon>Viridiplantae</taxon>
        <taxon>Streptophyta</taxon>
        <taxon>Embryophyta</taxon>
        <taxon>Tracheophyta</taxon>
        <taxon>Spermatophyta</taxon>
        <taxon>Magnoliopsida</taxon>
        <taxon>Magnoliidae</taxon>
        <taxon>Piperales</taxon>
        <taxon>Aristolochiaceae</taxon>
        <taxon>Aristolochia</taxon>
    </lineage>
</organism>
<feature type="compositionally biased region" description="Polar residues" evidence="1">
    <location>
        <begin position="1061"/>
        <end position="1075"/>
    </location>
</feature>
<accession>A0AAV7EBV6</accession>
<feature type="compositionally biased region" description="Polar residues" evidence="1">
    <location>
        <begin position="1012"/>
        <end position="1027"/>
    </location>
</feature>
<name>A0AAV7EBV6_ARIFI</name>
<evidence type="ECO:0000313" key="3">
    <source>
        <dbReference type="Proteomes" id="UP000825729"/>
    </source>
</evidence>
<feature type="region of interest" description="Disordered" evidence="1">
    <location>
        <begin position="1003"/>
        <end position="1152"/>
    </location>
</feature>
<protein>
    <submittedName>
        <fullName evidence="2">Uncharacterized protein</fullName>
    </submittedName>
</protein>
<feature type="compositionally biased region" description="Basic and acidic residues" evidence="1">
    <location>
        <begin position="193"/>
        <end position="202"/>
    </location>
</feature>
<feature type="compositionally biased region" description="Basic and acidic residues" evidence="1">
    <location>
        <begin position="108"/>
        <end position="127"/>
    </location>
</feature>
<gene>
    <name evidence="2" type="ORF">H6P81_012468</name>
</gene>
<feature type="compositionally biased region" description="Polar residues" evidence="1">
    <location>
        <begin position="960"/>
        <end position="974"/>
    </location>
</feature>
<evidence type="ECO:0000313" key="2">
    <source>
        <dbReference type="EMBL" id="KAG9446340.1"/>
    </source>
</evidence>
<evidence type="ECO:0000256" key="1">
    <source>
        <dbReference type="SAM" id="MobiDB-lite"/>
    </source>
</evidence>
<feature type="region of interest" description="Disordered" evidence="1">
    <location>
        <begin position="352"/>
        <end position="382"/>
    </location>
</feature>
<dbReference type="AlphaFoldDB" id="A0AAV7EBV6"/>
<feature type="region of interest" description="Disordered" evidence="1">
    <location>
        <begin position="640"/>
        <end position="671"/>
    </location>
</feature>
<keyword evidence="3" id="KW-1185">Reference proteome</keyword>
<feature type="compositionally biased region" description="Basic and acidic residues" evidence="1">
    <location>
        <begin position="700"/>
        <end position="717"/>
    </location>
</feature>
<feature type="compositionally biased region" description="Basic and acidic residues" evidence="1">
    <location>
        <begin position="418"/>
        <end position="430"/>
    </location>
</feature>
<feature type="region of interest" description="Disordered" evidence="1">
    <location>
        <begin position="538"/>
        <end position="568"/>
    </location>
</feature>
<feature type="region of interest" description="Disordered" evidence="1">
    <location>
        <begin position="700"/>
        <end position="904"/>
    </location>
</feature>